<organism evidence="1 2">
    <name type="scientific">Streptomyces virginiae</name>
    <name type="common">Streptomyces cinnamonensis</name>
    <dbReference type="NCBI Taxonomy" id="1961"/>
    <lineage>
        <taxon>Bacteria</taxon>
        <taxon>Bacillati</taxon>
        <taxon>Actinomycetota</taxon>
        <taxon>Actinomycetes</taxon>
        <taxon>Kitasatosporales</taxon>
        <taxon>Streptomycetaceae</taxon>
        <taxon>Streptomyces</taxon>
    </lineage>
</organism>
<gene>
    <name evidence="1" type="ORF">Scinn_37820</name>
</gene>
<reference evidence="2" key="1">
    <citation type="submission" date="2020-09" db="EMBL/GenBank/DDBJ databases">
        <title>Whole genome shotgun sequence of Streptomyces cinnamonensis NBRC 15873.</title>
        <authorList>
            <person name="Komaki H."/>
            <person name="Tamura T."/>
        </authorList>
    </citation>
    <scope>NUCLEOTIDE SEQUENCE [LARGE SCALE GENOMIC DNA]</scope>
    <source>
        <strain evidence="2">NBRC 15873</strain>
    </source>
</reference>
<dbReference type="Proteomes" id="UP000660554">
    <property type="component" value="Unassembled WGS sequence"/>
</dbReference>
<comment type="caution">
    <text evidence="1">The sequence shown here is derived from an EMBL/GenBank/DDBJ whole genome shotgun (WGS) entry which is preliminary data.</text>
</comment>
<sequence length="152" mass="17988">MPRRRPRALRAEHPVSRVWGPTPPFRIHGLSAGASLAVHQAEHLSDSFNIHPGATDSALRRYRAFLHPPGRRPLYPRESFCSCTWCSFDDVRHARDVLERLPERARAELGRLMRPMDAVFLRRTLPDPFVHRRQWRTGFWWYRRLVDRSEWG</sequence>
<accession>A0ABQ3NNF1</accession>
<dbReference type="EMBL" id="BNDV01000008">
    <property type="protein sequence ID" value="GHI14319.1"/>
    <property type="molecule type" value="Genomic_DNA"/>
</dbReference>
<proteinExistence type="predicted"/>
<keyword evidence="2" id="KW-1185">Reference proteome</keyword>
<evidence type="ECO:0000313" key="2">
    <source>
        <dbReference type="Proteomes" id="UP000660554"/>
    </source>
</evidence>
<name>A0ABQ3NNF1_STRVG</name>
<protein>
    <submittedName>
        <fullName evidence="1">Uncharacterized protein</fullName>
    </submittedName>
</protein>
<evidence type="ECO:0000313" key="1">
    <source>
        <dbReference type="EMBL" id="GHI14319.1"/>
    </source>
</evidence>